<dbReference type="Pfam" id="PF00153">
    <property type="entry name" value="Mito_carr"/>
    <property type="match status" value="3"/>
</dbReference>
<evidence type="ECO:0000256" key="3">
    <source>
        <dbReference type="ARBA" id="ARBA00022448"/>
    </source>
</evidence>
<evidence type="ECO:0000256" key="7">
    <source>
        <dbReference type="ARBA" id="ARBA00023136"/>
    </source>
</evidence>
<sequence length="345" mass="37807">MLAGLKASFLPPVTVNHPQEYKMSTVMVSPIEEKVDHWQKGRTPTNREYAMKFVTAAMSNMAASGVSNPLDVIKVRQQLRTQVPGSRKNAFWAVGMDMIRKEGLISMGSGFSASMAREVVYSGFRLGAYEFFKDKLYGWSNGALTREGITLKVLAATCSASIGSALANPADLIKVRMQAYYPNGSPYRNMRHAFATVYREGAAASAGSPVLGGLRTLWRGVEATTVRGVVLSASQICSYDQVKQVLKGNGVMQEGVSLHLVASMFAGLFCSLTSNPVDVVKVRLMTDKNREINGVLHCVRTILVKEGPMAFYKGFGMCWGRLGTHTIVSFITFEKLRELFGMEPM</sequence>
<evidence type="ECO:0000256" key="4">
    <source>
        <dbReference type="ARBA" id="ARBA00022692"/>
    </source>
</evidence>
<dbReference type="Gene3D" id="1.50.40.10">
    <property type="entry name" value="Mitochondrial carrier domain"/>
    <property type="match status" value="1"/>
</dbReference>
<keyword evidence="7 8" id="KW-0472">Membrane</keyword>
<evidence type="ECO:0000256" key="5">
    <source>
        <dbReference type="ARBA" id="ARBA00022737"/>
    </source>
</evidence>
<keyword evidence="4 8" id="KW-0812">Transmembrane</keyword>
<keyword evidence="3 9" id="KW-0813">Transport</keyword>
<dbReference type="InterPro" id="IPR050391">
    <property type="entry name" value="Mito_Metabolite_Transporter"/>
</dbReference>
<keyword evidence="5" id="KW-0677">Repeat</keyword>
<gene>
    <name evidence="10" type="ORF">PHLGIDRAFT_117219</name>
</gene>
<dbReference type="InterPro" id="IPR018108">
    <property type="entry name" value="MCP_transmembrane"/>
</dbReference>
<accession>A0A0C3S0L8</accession>
<dbReference type="SUPFAM" id="SSF103506">
    <property type="entry name" value="Mitochondrial carrier"/>
    <property type="match status" value="1"/>
</dbReference>
<comment type="similarity">
    <text evidence="2 9">Belongs to the mitochondrial carrier (TC 2.A.29) family.</text>
</comment>
<feature type="repeat" description="Solcar" evidence="8">
    <location>
        <begin position="254"/>
        <end position="339"/>
    </location>
</feature>
<proteinExistence type="inferred from homology"/>
<dbReference type="EMBL" id="KN840479">
    <property type="protein sequence ID" value="KIP08471.1"/>
    <property type="molecule type" value="Genomic_DNA"/>
</dbReference>
<feature type="repeat" description="Solcar" evidence="8">
    <location>
        <begin position="47"/>
        <end position="135"/>
    </location>
</feature>
<evidence type="ECO:0000256" key="1">
    <source>
        <dbReference type="ARBA" id="ARBA00004141"/>
    </source>
</evidence>
<dbReference type="Proteomes" id="UP000053257">
    <property type="component" value="Unassembled WGS sequence"/>
</dbReference>
<evidence type="ECO:0000256" key="9">
    <source>
        <dbReference type="RuleBase" id="RU000488"/>
    </source>
</evidence>
<evidence type="ECO:0000313" key="10">
    <source>
        <dbReference type="EMBL" id="KIP08471.1"/>
    </source>
</evidence>
<evidence type="ECO:0000256" key="8">
    <source>
        <dbReference type="PROSITE-ProRule" id="PRU00282"/>
    </source>
</evidence>
<dbReference type="PANTHER" id="PTHR45618">
    <property type="entry name" value="MITOCHONDRIAL DICARBOXYLATE CARRIER-RELATED"/>
    <property type="match status" value="1"/>
</dbReference>
<organism evidence="10 11">
    <name type="scientific">Phlebiopsis gigantea (strain 11061_1 CR5-6)</name>
    <name type="common">White-rot fungus</name>
    <name type="synonym">Peniophora gigantea</name>
    <dbReference type="NCBI Taxonomy" id="745531"/>
    <lineage>
        <taxon>Eukaryota</taxon>
        <taxon>Fungi</taxon>
        <taxon>Dikarya</taxon>
        <taxon>Basidiomycota</taxon>
        <taxon>Agaricomycotina</taxon>
        <taxon>Agaricomycetes</taxon>
        <taxon>Polyporales</taxon>
        <taxon>Phanerochaetaceae</taxon>
        <taxon>Phlebiopsis</taxon>
    </lineage>
</organism>
<dbReference type="OrthoDB" id="756301at2759"/>
<dbReference type="HOGENOM" id="CLU_015166_14_1_1"/>
<dbReference type="PROSITE" id="PS50920">
    <property type="entry name" value="SOLCAR"/>
    <property type="match status" value="3"/>
</dbReference>
<evidence type="ECO:0000256" key="6">
    <source>
        <dbReference type="ARBA" id="ARBA00022989"/>
    </source>
</evidence>
<dbReference type="GO" id="GO:0016020">
    <property type="term" value="C:membrane"/>
    <property type="evidence" value="ECO:0007669"/>
    <property type="project" value="UniProtKB-SubCell"/>
</dbReference>
<protein>
    <recommendedName>
        <fullName evidence="12">Mitochondrial carrier</fullName>
    </recommendedName>
</protein>
<evidence type="ECO:0000256" key="2">
    <source>
        <dbReference type="ARBA" id="ARBA00006375"/>
    </source>
</evidence>
<name>A0A0C3S0L8_PHLG1</name>
<comment type="subcellular location">
    <subcellularLocation>
        <location evidence="1">Membrane</location>
        <topology evidence="1">Multi-pass membrane protein</topology>
    </subcellularLocation>
</comment>
<dbReference type="InterPro" id="IPR023395">
    <property type="entry name" value="MCP_dom_sf"/>
</dbReference>
<evidence type="ECO:0000313" key="11">
    <source>
        <dbReference type="Proteomes" id="UP000053257"/>
    </source>
</evidence>
<keyword evidence="11" id="KW-1185">Reference proteome</keyword>
<keyword evidence="6" id="KW-1133">Transmembrane helix</keyword>
<reference evidence="10 11" key="1">
    <citation type="journal article" date="2014" name="PLoS Genet.">
        <title>Analysis of the Phlebiopsis gigantea genome, transcriptome and secretome provides insight into its pioneer colonization strategies of wood.</title>
        <authorList>
            <person name="Hori C."/>
            <person name="Ishida T."/>
            <person name="Igarashi K."/>
            <person name="Samejima M."/>
            <person name="Suzuki H."/>
            <person name="Master E."/>
            <person name="Ferreira P."/>
            <person name="Ruiz-Duenas F.J."/>
            <person name="Held B."/>
            <person name="Canessa P."/>
            <person name="Larrondo L.F."/>
            <person name="Schmoll M."/>
            <person name="Druzhinina I.S."/>
            <person name="Kubicek C.P."/>
            <person name="Gaskell J.A."/>
            <person name="Kersten P."/>
            <person name="St John F."/>
            <person name="Glasner J."/>
            <person name="Sabat G."/>
            <person name="Splinter BonDurant S."/>
            <person name="Syed K."/>
            <person name="Yadav J."/>
            <person name="Mgbeahuruike A.C."/>
            <person name="Kovalchuk A."/>
            <person name="Asiegbu F.O."/>
            <person name="Lackner G."/>
            <person name="Hoffmeister D."/>
            <person name="Rencoret J."/>
            <person name="Gutierrez A."/>
            <person name="Sun H."/>
            <person name="Lindquist E."/>
            <person name="Barry K."/>
            <person name="Riley R."/>
            <person name="Grigoriev I.V."/>
            <person name="Henrissat B."/>
            <person name="Kues U."/>
            <person name="Berka R.M."/>
            <person name="Martinez A.T."/>
            <person name="Covert S.F."/>
            <person name="Blanchette R.A."/>
            <person name="Cullen D."/>
        </authorList>
    </citation>
    <scope>NUCLEOTIDE SEQUENCE [LARGE SCALE GENOMIC DNA]</scope>
    <source>
        <strain evidence="10 11">11061_1 CR5-6</strain>
    </source>
</reference>
<dbReference type="STRING" id="745531.A0A0C3S0L8"/>
<dbReference type="AlphaFoldDB" id="A0A0C3S0L8"/>
<evidence type="ECO:0008006" key="12">
    <source>
        <dbReference type="Google" id="ProtNLM"/>
    </source>
</evidence>
<feature type="repeat" description="Solcar" evidence="8">
    <location>
        <begin position="147"/>
        <end position="245"/>
    </location>
</feature>